<organism evidence="4">
    <name type="scientific">anaerobic digester metagenome</name>
    <dbReference type="NCBI Taxonomy" id="1263854"/>
    <lineage>
        <taxon>unclassified sequences</taxon>
        <taxon>metagenomes</taxon>
        <taxon>ecological metagenomes</taxon>
    </lineage>
</organism>
<feature type="domain" description="N-acetyltransferase" evidence="3">
    <location>
        <begin position="329"/>
        <end position="487"/>
    </location>
</feature>
<comment type="similarity">
    <text evidence="1">Belongs to the acetyl-CoA hydrolase/transferase family.</text>
</comment>
<dbReference type="GO" id="GO:0016787">
    <property type="term" value="F:hydrolase activity"/>
    <property type="evidence" value="ECO:0007669"/>
    <property type="project" value="UniProtKB-KW"/>
</dbReference>
<dbReference type="PROSITE" id="PS51186">
    <property type="entry name" value="GNAT"/>
    <property type="match status" value="1"/>
</dbReference>
<dbReference type="InterPro" id="IPR037171">
    <property type="entry name" value="NagB/RpiA_transferase-like"/>
</dbReference>
<dbReference type="Gene3D" id="3.40.1080.10">
    <property type="entry name" value="Glutaconate Coenzyme A-transferase"/>
    <property type="match status" value="1"/>
</dbReference>
<evidence type="ECO:0000256" key="2">
    <source>
        <dbReference type="ARBA" id="ARBA00022679"/>
    </source>
</evidence>
<sequence>MSLGVTVDIMKSIIEKADVVIAQVNRYMPVTCGDSLVHVKDVDYLVEFDEPLVSYPLQESDPEVMQVGKNISRLIEDGSTIQIGFGRIPDAALMFLKEKKDLRIHSEIVTDSVVDLAVSGAIPPSPAGGRGAPITASLCIGSERVFRFVGGNSMVEMKSLSDIISPATILSREKFTAVNGAIEIDLTGQSCVGMGDQMGYFGALGHAVFNRTAMFSPGGKGIIALRSTSRDGRFSRIVPEFTDRKIGIVTTQSDVNYVVTEYGCVNLFGKSIRERALALITIAHPKFRQRLLDEAKRMNYVYEDQVLPPEGADYPGSYEGLCRIGDKDLLVRPIKVTDERAVQNLFYAMSRDDRFHRFLMHVSSLHHKQAQDLVTVDYTSSMALVIQNGQGRQDEIVAVAHIAPEESRGTKKVCEFAAMVDPSWQNQGIGSFLLSRMIAVGRDLGYSLMRAYVWEDNMQMLRAFEKLGCGMTQELDCHVYRVSLAIE</sequence>
<dbReference type="SUPFAM" id="SSF55729">
    <property type="entry name" value="Acyl-CoA N-acyltransferases (Nat)"/>
    <property type="match status" value="1"/>
</dbReference>
<dbReference type="PANTHER" id="PTHR21432">
    <property type="entry name" value="ACETYL-COA HYDROLASE-RELATED"/>
    <property type="match status" value="1"/>
</dbReference>
<dbReference type="Gene3D" id="3.30.750.70">
    <property type="entry name" value="4-hydroxybutyrate coenzyme like domains"/>
    <property type="match status" value="1"/>
</dbReference>
<accession>A0A485LVN2</accession>
<name>A0A485LVN2_9ZZZZ</name>
<evidence type="ECO:0000313" key="4">
    <source>
        <dbReference type="EMBL" id="VFU12325.1"/>
    </source>
</evidence>
<dbReference type="CDD" id="cd04301">
    <property type="entry name" value="NAT_SF"/>
    <property type="match status" value="1"/>
</dbReference>
<dbReference type="GO" id="GO:0008775">
    <property type="term" value="F:acetate CoA-transferase activity"/>
    <property type="evidence" value="ECO:0007669"/>
    <property type="project" value="InterPro"/>
</dbReference>
<dbReference type="AlphaFoldDB" id="A0A485LVN2"/>
<keyword evidence="2 4" id="KW-0808">Transferase</keyword>
<dbReference type="PANTHER" id="PTHR21432:SF20">
    <property type="entry name" value="ACETYL-COA HYDROLASE"/>
    <property type="match status" value="1"/>
</dbReference>
<dbReference type="EMBL" id="CAADRM010000037">
    <property type="protein sequence ID" value="VFU12325.1"/>
    <property type="molecule type" value="Genomic_DNA"/>
</dbReference>
<reference evidence="4" key="1">
    <citation type="submission" date="2019-03" db="EMBL/GenBank/DDBJ databases">
        <authorList>
            <person name="Hao L."/>
        </authorList>
    </citation>
    <scope>NUCLEOTIDE SEQUENCE</scope>
</reference>
<keyword evidence="4" id="KW-0378">Hydrolase</keyword>
<dbReference type="GO" id="GO:0006083">
    <property type="term" value="P:acetate metabolic process"/>
    <property type="evidence" value="ECO:0007669"/>
    <property type="project" value="InterPro"/>
</dbReference>
<dbReference type="Gene3D" id="3.40.630.30">
    <property type="match status" value="1"/>
</dbReference>
<dbReference type="InterPro" id="IPR038460">
    <property type="entry name" value="AcetylCoA_hyd_C_sf"/>
</dbReference>
<dbReference type="EC" id="2.8.3.-" evidence="4"/>
<dbReference type="Gene3D" id="3.40.1080.20">
    <property type="entry name" value="Acetyl-CoA hydrolase/transferase C-terminal domain"/>
    <property type="match status" value="1"/>
</dbReference>
<dbReference type="Pfam" id="PF13336">
    <property type="entry name" value="AcetylCoA_hyd_C"/>
    <property type="match status" value="1"/>
</dbReference>
<gene>
    <name evidence="4" type="ORF">SCFA_1310008</name>
</gene>
<dbReference type="InterPro" id="IPR046433">
    <property type="entry name" value="ActCoA_hydro"/>
</dbReference>
<dbReference type="Pfam" id="PF00583">
    <property type="entry name" value="Acetyltransf_1"/>
    <property type="match status" value="1"/>
</dbReference>
<dbReference type="Pfam" id="PF02550">
    <property type="entry name" value="AcetylCoA_hydro"/>
    <property type="match status" value="1"/>
</dbReference>
<dbReference type="InterPro" id="IPR026888">
    <property type="entry name" value="AcetylCoA_hyd_C"/>
</dbReference>
<dbReference type="SUPFAM" id="SSF100950">
    <property type="entry name" value="NagB/RpiA/CoA transferase-like"/>
    <property type="match status" value="1"/>
</dbReference>
<dbReference type="InterPro" id="IPR016181">
    <property type="entry name" value="Acyl_CoA_acyltransferase"/>
</dbReference>
<evidence type="ECO:0000259" key="3">
    <source>
        <dbReference type="PROSITE" id="PS51186"/>
    </source>
</evidence>
<dbReference type="InterPro" id="IPR003702">
    <property type="entry name" value="ActCoA_hydro_N"/>
</dbReference>
<dbReference type="InterPro" id="IPR000182">
    <property type="entry name" value="GNAT_dom"/>
</dbReference>
<evidence type="ECO:0000256" key="1">
    <source>
        <dbReference type="ARBA" id="ARBA00009632"/>
    </source>
</evidence>
<proteinExistence type="inferred from homology"/>
<dbReference type="GO" id="GO:0016747">
    <property type="term" value="F:acyltransferase activity, transferring groups other than amino-acyl groups"/>
    <property type="evidence" value="ECO:0007669"/>
    <property type="project" value="InterPro"/>
</dbReference>
<protein>
    <submittedName>
        <fullName evidence="4">Acetyl-CoA hydrolase/transferase (Butyryl-CoA:acetate CoA-transferase)</fullName>
        <ecNumber evidence="4">2.8.3.-</ecNumber>
    </submittedName>
</protein>